<feature type="region of interest" description="Disordered" evidence="7">
    <location>
        <begin position="139"/>
        <end position="161"/>
    </location>
</feature>
<evidence type="ECO:0000256" key="3">
    <source>
        <dbReference type="ARBA" id="ARBA00022475"/>
    </source>
</evidence>
<dbReference type="Proteomes" id="UP000237846">
    <property type="component" value="Unassembled WGS sequence"/>
</dbReference>
<comment type="subcellular location">
    <subcellularLocation>
        <location evidence="1">Cell membrane</location>
        <topology evidence="1">Multi-pass membrane protein</topology>
    </subcellularLocation>
</comment>
<feature type="domain" description="SSD" evidence="9">
    <location>
        <begin position="293"/>
        <end position="425"/>
    </location>
</feature>
<reference evidence="10 11" key="1">
    <citation type="submission" date="2018-03" db="EMBL/GenBank/DDBJ databases">
        <title>Genomic Encyclopedia of Archaeal and Bacterial Type Strains, Phase II (KMG-II): from individual species to whole genera.</title>
        <authorList>
            <person name="Goeker M."/>
        </authorList>
    </citation>
    <scope>NUCLEOTIDE SEQUENCE [LARGE SCALE GENOMIC DNA]</scope>
    <source>
        <strain evidence="10 11">DSM 45601</strain>
    </source>
</reference>
<evidence type="ECO:0000256" key="1">
    <source>
        <dbReference type="ARBA" id="ARBA00004651"/>
    </source>
</evidence>
<keyword evidence="11" id="KW-1185">Reference proteome</keyword>
<evidence type="ECO:0000256" key="5">
    <source>
        <dbReference type="ARBA" id="ARBA00022989"/>
    </source>
</evidence>
<dbReference type="EMBL" id="PVZC01000008">
    <property type="protein sequence ID" value="PRX96104.1"/>
    <property type="molecule type" value="Genomic_DNA"/>
</dbReference>
<feature type="transmembrane region" description="Helical" evidence="8">
    <location>
        <begin position="301"/>
        <end position="321"/>
    </location>
</feature>
<evidence type="ECO:0000313" key="10">
    <source>
        <dbReference type="EMBL" id="PRX96104.1"/>
    </source>
</evidence>
<dbReference type="InterPro" id="IPR000731">
    <property type="entry name" value="SSD"/>
</dbReference>
<feature type="transmembrane region" description="Helical" evidence="8">
    <location>
        <begin position="402"/>
        <end position="425"/>
    </location>
</feature>
<dbReference type="InterPro" id="IPR050545">
    <property type="entry name" value="Mycobact_MmpL"/>
</dbReference>
<evidence type="ECO:0000256" key="8">
    <source>
        <dbReference type="SAM" id="Phobius"/>
    </source>
</evidence>
<feature type="transmembrane region" description="Helical" evidence="8">
    <location>
        <begin position="736"/>
        <end position="753"/>
    </location>
</feature>
<gene>
    <name evidence="10" type="ORF">CLV72_108110</name>
</gene>
<accession>A0A2T0PX40</accession>
<feature type="transmembrane region" description="Helical" evidence="8">
    <location>
        <begin position="652"/>
        <end position="672"/>
    </location>
</feature>
<dbReference type="PANTHER" id="PTHR33406:SF11">
    <property type="entry name" value="MEMBRANE PROTEIN SCO6666-RELATED"/>
    <property type="match status" value="1"/>
</dbReference>
<dbReference type="PANTHER" id="PTHR33406">
    <property type="entry name" value="MEMBRANE PROTEIN MJ1562-RELATED"/>
    <property type="match status" value="1"/>
</dbReference>
<organism evidence="10 11">
    <name type="scientific">Allonocardiopsis opalescens</name>
    <dbReference type="NCBI Taxonomy" id="1144618"/>
    <lineage>
        <taxon>Bacteria</taxon>
        <taxon>Bacillati</taxon>
        <taxon>Actinomycetota</taxon>
        <taxon>Actinomycetes</taxon>
        <taxon>Streptosporangiales</taxon>
        <taxon>Allonocardiopsis</taxon>
    </lineage>
</organism>
<feature type="transmembrane region" description="Helical" evidence="8">
    <location>
        <begin position="327"/>
        <end position="347"/>
    </location>
</feature>
<dbReference type="InterPro" id="IPR004869">
    <property type="entry name" value="MMPL_dom"/>
</dbReference>
<name>A0A2T0PX40_9ACTN</name>
<evidence type="ECO:0000256" key="2">
    <source>
        <dbReference type="ARBA" id="ARBA00010157"/>
    </source>
</evidence>
<proteinExistence type="inferred from homology"/>
<dbReference type="Pfam" id="PF03176">
    <property type="entry name" value="MMPL"/>
    <property type="match status" value="2"/>
</dbReference>
<comment type="caution">
    <text evidence="10">The sequence shown here is derived from an EMBL/GenBank/DDBJ whole genome shotgun (WGS) entry which is preliminary data.</text>
</comment>
<evidence type="ECO:0000259" key="9">
    <source>
        <dbReference type="PROSITE" id="PS50156"/>
    </source>
</evidence>
<dbReference type="PROSITE" id="PS50156">
    <property type="entry name" value="SSD"/>
    <property type="match status" value="1"/>
</dbReference>
<dbReference type="OrthoDB" id="7051771at2"/>
<feature type="transmembrane region" description="Helical" evidence="8">
    <location>
        <begin position="368"/>
        <end position="396"/>
    </location>
</feature>
<keyword evidence="6 8" id="KW-0472">Membrane</keyword>
<keyword evidence="4 8" id="KW-0812">Transmembrane</keyword>
<sequence length="833" mass="88252">MAALLYRLGRFSYRRRWIVLGAWMATLVVLGLAALAFRGPTEDSFTIPGTESQRTLDMLDQRFPERSGGSARAVFQVPAGADVTDERYQEAIAASVAEMEDVDGVESAMDPFGLVETARQTYDEEIDAAIADAQAQARETARDMVREAAREQASAQIPEGTPDREQLLEFAESQALQQAGADAERQAEEEAERQVLERAPAFDEDEVLDQIPLLSDDRTVALVQVQFSDPEGSVPPEVVHALLETGDAARDAGMVVEFSGQSIISADATAIHGGEALGLAVALVVLIVNFGVLIAAGLPILVALVGVGVGMALLFAASSLIELSSTAPILAVMLGLAVGIDYALFVLSRHRQQLLDGMDPEESTARSIATAGSAVVFAGVTVMIALLGLTLVGIPFLGIMGVAASVTVLVSVLVAITLLPALLGFAGTRIGALRVPVLARRAEAAVRSADTLGARWVRAVIRFPLVTVLAVLVVLGAAIIPVMDMRLGLPNEESSPAESTQHRAYDIVTEGFGAGFNAPLLVVADLTRSHEPQEAAEETIERLDALDGVADVQGPEYNTPENAAMITVIPEHGPSDLATEDLLHDIRAMADELRADTDVAISVAGSTAIAIDVSERLGEALPVFLGVVVGLALILMMIVFRSIVVPIKAAVGFVLSAGAALGLTVLVFQWGVGAELLGVTSTPTLLAFMPSLLIGTLFGLAMDYEVFLVSRMREEFVHGADARGAIVTGFRQGSRVVTVAAVIMISVFAAFVFGDNTTIQPIAFALAVGVFLDAFLVRMVLVPAVMAVFGRSTWWLPRWLDRLLPNVDIEGENLRPETAPRHATREPEPAARS</sequence>
<dbReference type="AlphaFoldDB" id="A0A2T0PX40"/>
<evidence type="ECO:0000256" key="6">
    <source>
        <dbReference type="ARBA" id="ARBA00023136"/>
    </source>
</evidence>
<protein>
    <submittedName>
        <fullName evidence="10">RND superfamily putative drug exporter</fullName>
    </submittedName>
</protein>
<feature type="transmembrane region" description="Helical" evidence="8">
    <location>
        <begin position="17"/>
        <end position="37"/>
    </location>
</feature>
<dbReference type="RefSeq" id="WP_106250748.1">
    <property type="nucleotide sequence ID" value="NZ_PVZC01000008.1"/>
</dbReference>
<feature type="transmembrane region" description="Helical" evidence="8">
    <location>
        <begin position="620"/>
        <end position="640"/>
    </location>
</feature>
<dbReference type="SUPFAM" id="SSF82866">
    <property type="entry name" value="Multidrug efflux transporter AcrB transmembrane domain"/>
    <property type="match status" value="2"/>
</dbReference>
<keyword evidence="3" id="KW-1003">Cell membrane</keyword>
<feature type="compositionally biased region" description="Basic and acidic residues" evidence="7">
    <location>
        <begin position="139"/>
        <end position="150"/>
    </location>
</feature>
<evidence type="ECO:0000256" key="7">
    <source>
        <dbReference type="SAM" id="MobiDB-lite"/>
    </source>
</evidence>
<evidence type="ECO:0000256" key="4">
    <source>
        <dbReference type="ARBA" id="ARBA00022692"/>
    </source>
</evidence>
<keyword evidence="5 8" id="KW-1133">Transmembrane helix</keyword>
<dbReference type="Gene3D" id="1.20.1640.10">
    <property type="entry name" value="Multidrug efflux transporter AcrB transmembrane domain"/>
    <property type="match status" value="2"/>
</dbReference>
<feature type="transmembrane region" description="Helical" evidence="8">
    <location>
        <begin position="759"/>
        <end position="789"/>
    </location>
</feature>
<feature type="transmembrane region" description="Helical" evidence="8">
    <location>
        <begin position="684"/>
        <end position="704"/>
    </location>
</feature>
<dbReference type="GO" id="GO:0005886">
    <property type="term" value="C:plasma membrane"/>
    <property type="evidence" value="ECO:0007669"/>
    <property type="project" value="UniProtKB-SubCell"/>
</dbReference>
<evidence type="ECO:0000313" key="11">
    <source>
        <dbReference type="Proteomes" id="UP000237846"/>
    </source>
</evidence>
<feature type="transmembrane region" description="Helical" evidence="8">
    <location>
        <begin position="276"/>
        <end position="294"/>
    </location>
</feature>
<feature type="transmembrane region" description="Helical" evidence="8">
    <location>
        <begin position="463"/>
        <end position="483"/>
    </location>
</feature>
<comment type="similarity">
    <text evidence="2">Belongs to the resistance-nodulation-cell division (RND) (TC 2.A.6) family. MmpL subfamily.</text>
</comment>